<gene>
    <name evidence="1" type="ORF">CAP_7916</name>
</gene>
<evidence type="ECO:0000313" key="2">
    <source>
        <dbReference type="Proteomes" id="UP000019678"/>
    </source>
</evidence>
<dbReference type="STRING" id="1192034.CAP_7916"/>
<reference evidence="1 2" key="1">
    <citation type="submission" date="2013-05" db="EMBL/GenBank/DDBJ databases">
        <title>Genome assembly of Chondromyces apiculatus DSM 436.</title>
        <authorList>
            <person name="Sharma G."/>
            <person name="Khatri I."/>
            <person name="Kaur C."/>
            <person name="Mayilraj S."/>
            <person name="Subramanian S."/>
        </authorList>
    </citation>
    <scope>NUCLEOTIDE SEQUENCE [LARGE SCALE GENOMIC DNA]</scope>
    <source>
        <strain evidence="1 2">DSM 436</strain>
    </source>
</reference>
<dbReference type="eggNOG" id="COG4967">
    <property type="taxonomic scope" value="Bacteria"/>
</dbReference>
<comment type="caution">
    <text evidence="1">The sequence shown here is derived from an EMBL/GenBank/DDBJ whole genome shotgun (WGS) entry which is preliminary data.</text>
</comment>
<organism evidence="1 2">
    <name type="scientific">Chondromyces apiculatus DSM 436</name>
    <dbReference type="NCBI Taxonomy" id="1192034"/>
    <lineage>
        <taxon>Bacteria</taxon>
        <taxon>Pseudomonadati</taxon>
        <taxon>Myxococcota</taxon>
        <taxon>Polyangia</taxon>
        <taxon>Polyangiales</taxon>
        <taxon>Polyangiaceae</taxon>
        <taxon>Chondromyces</taxon>
    </lineage>
</organism>
<dbReference type="AlphaFoldDB" id="A0A017SZI1"/>
<dbReference type="OrthoDB" id="5513185at2"/>
<name>A0A017SZI1_9BACT</name>
<evidence type="ECO:0000313" key="1">
    <source>
        <dbReference type="EMBL" id="EYF01711.1"/>
    </source>
</evidence>
<dbReference type="EMBL" id="ASRX01000074">
    <property type="protein sequence ID" value="EYF01711.1"/>
    <property type="molecule type" value="Genomic_DNA"/>
</dbReference>
<dbReference type="RefSeq" id="WP_044248971.1">
    <property type="nucleotide sequence ID" value="NZ_ASRX01000074.1"/>
</dbReference>
<dbReference type="Pfam" id="PF07963">
    <property type="entry name" value="N_methyl"/>
    <property type="match status" value="1"/>
</dbReference>
<dbReference type="InterPro" id="IPR012902">
    <property type="entry name" value="N_methyl_site"/>
</dbReference>
<protein>
    <submittedName>
        <fullName evidence="1">Type IV fimbrial biogenesis protein PilV</fullName>
    </submittedName>
</protein>
<proteinExistence type="predicted"/>
<accession>A0A017SZI1</accession>
<dbReference type="NCBIfam" id="TIGR02532">
    <property type="entry name" value="IV_pilin_GFxxxE"/>
    <property type="match status" value="1"/>
</dbReference>
<dbReference type="Proteomes" id="UP000019678">
    <property type="component" value="Unassembled WGS sequence"/>
</dbReference>
<sequence>MSTRNARASRRKRAGYTMIEVMMALGILALGASGIIALQRATFVNTTHARNLAMANLVAQGWAERLRVDALQWNEPNGQPDLAETDWLNLADSSPDIRLSPAEIPTLGSPVADLLGIDTFAADASIPAYCTHLRFRRFPGIMGAPGTLIRADIRVFWLRSGSMADCSVSPDTVDAEPEVYGAVYLTTSVMRNKIRD</sequence>
<keyword evidence="2" id="KW-1185">Reference proteome</keyword>